<sequence length="189" mass="20989">MDEGYAKALAYAEAIAPHVKQGFIPARPPMIVHVSIVNQPKPEPSWRQKYDELVSGEEVVVEGKEAGVEGERSKLLGGHSEAAGDDRLDSISGDHEHPAHEDLPHTAENEKNWKEIVKRTQEAERNPRNKFLDKRGLEADDLERLSTSEFRSAANAKAQVTMGGPHAKLTPHLERRSNDLQDIAHVTNL</sequence>
<organism evidence="2 3">
    <name type="scientific">Bifiguratus adelaidae</name>
    <dbReference type="NCBI Taxonomy" id="1938954"/>
    <lineage>
        <taxon>Eukaryota</taxon>
        <taxon>Fungi</taxon>
        <taxon>Fungi incertae sedis</taxon>
        <taxon>Mucoromycota</taxon>
        <taxon>Mucoromycotina</taxon>
        <taxon>Endogonomycetes</taxon>
        <taxon>Endogonales</taxon>
        <taxon>Endogonales incertae sedis</taxon>
        <taxon>Bifiguratus</taxon>
    </lineage>
</organism>
<evidence type="ECO:0000256" key="1">
    <source>
        <dbReference type="SAM" id="MobiDB-lite"/>
    </source>
</evidence>
<dbReference type="AlphaFoldDB" id="A0A261XU80"/>
<feature type="compositionally biased region" description="Basic and acidic residues" evidence="1">
    <location>
        <begin position="82"/>
        <end position="109"/>
    </location>
</feature>
<protein>
    <submittedName>
        <fullName evidence="2">Uncharacterized protein</fullName>
    </submittedName>
</protein>
<dbReference type="Proteomes" id="UP000242875">
    <property type="component" value="Unassembled WGS sequence"/>
</dbReference>
<gene>
    <name evidence="2" type="ORF">BZG36_05098</name>
</gene>
<name>A0A261XU80_9FUNG</name>
<dbReference type="EMBL" id="MVBO01000219">
    <property type="protein sequence ID" value="OZJ01908.1"/>
    <property type="molecule type" value="Genomic_DNA"/>
</dbReference>
<proteinExistence type="predicted"/>
<evidence type="ECO:0000313" key="3">
    <source>
        <dbReference type="Proteomes" id="UP000242875"/>
    </source>
</evidence>
<feature type="compositionally biased region" description="Basic and acidic residues" evidence="1">
    <location>
        <begin position="64"/>
        <end position="74"/>
    </location>
</feature>
<reference evidence="2 3" key="1">
    <citation type="journal article" date="2017" name="Mycologia">
        <title>Bifiguratus adelaidae, gen. et sp. nov., a new member of Mucoromycotina in endophytic and soil-dwelling habitats.</title>
        <authorList>
            <person name="Torres-Cruz T.J."/>
            <person name="Billingsley Tobias T.L."/>
            <person name="Almatruk M."/>
            <person name="Hesse C."/>
            <person name="Kuske C.R."/>
            <person name="Desiro A."/>
            <person name="Benucci G.M."/>
            <person name="Bonito G."/>
            <person name="Stajich J.E."/>
            <person name="Dunlap C."/>
            <person name="Arnold A.E."/>
            <person name="Porras-Alfaro A."/>
        </authorList>
    </citation>
    <scope>NUCLEOTIDE SEQUENCE [LARGE SCALE GENOMIC DNA]</scope>
    <source>
        <strain evidence="2 3">AZ0501</strain>
    </source>
</reference>
<feature type="region of interest" description="Disordered" evidence="1">
    <location>
        <begin position="64"/>
        <end position="109"/>
    </location>
</feature>
<comment type="caution">
    <text evidence="2">The sequence shown here is derived from an EMBL/GenBank/DDBJ whole genome shotgun (WGS) entry which is preliminary data.</text>
</comment>
<evidence type="ECO:0000313" key="2">
    <source>
        <dbReference type="EMBL" id="OZJ01908.1"/>
    </source>
</evidence>
<keyword evidence="3" id="KW-1185">Reference proteome</keyword>
<accession>A0A261XU80</accession>